<feature type="transmembrane region" description="Helical" evidence="1">
    <location>
        <begin position="97"/>
        <end position="116"/>
    </location>
</feature>
<dbReference type="InterPro" id="IPR001646">
    <property type="entry name" value="5peptide_repeat"/>
</dbReference>
<reference evidence="2 3" key="1">
    <citation type="journal article" date="2019" name="Int. J. Syst. Evol. Microbiol.">
        <title>The Global Catalogue of Microorganisms (GCM) 10K type strain sequencing project: providing services to taxonomists for standard genome sequencing and annotation.</title>
        <authorList>
            <consortium name="The Broad Institute Genomics Platform"/>
            <consortium name="The Broad Institute Genome Sequencing Center for Infectious Disease"/>
            <person name="Wu L."/>
            <person name="Ma J."/>
        </authorList>
    </citation>
    <scope>NUCLEOTIDE SEQUENCE [LARGE SCALE GENOMIC DNA]</scope>
    <source>
        <strain evidence="2 3">JCM 15503</strain>
    </source>
</reference>
<dbReference type="Proteomes" id="UP001500279">
    <property type="component" value="Unassembled WGS sequence"/>
</dbReference>
<keyword evidence="1" id="KW-0472">Membrane</keyword>
<evidence type="ECO:0000313" key="3">
    <source>
        <dbReference type="Proteomes" id="UP001500279"/>
    </source>
</evidence>
<dbReference type="PANTHER" id="PTHR14136:SF17">
    <property type="entry name" value="BTB_POZ DOMAIN-CONTAINING PROTEIN KCTD9"/>
    <property type="match status" value="1"/>
</dbReference>
<dbReference type="Gene3D" id="2.160.20.80">
    <property type="entry name" value="E3 ubiquitin-protein ligase SopA"/>
    <property type="match status" value="3"/>
</dbReference>
<feature type="transmembrane region" description="Helical" evidence="1">
    <location>
        <begin position="136"/>
        <end position="156"/>
    </location>
</feature>
<dbReference type="RefSeq" id="WP_170200827.1">
    <property type="nucleotide sequence ID" value="NZ_BAAAEW010000019.1"/>
</dbReference>
<dbReference type="Pfam" id="PF00805">
    <property type="entry name" value="Pentapeptide"/>
    <property type="match status" value="4"/>
</dbReference>
<feature type="transmembrane region" description="Helical" evidence="1">
    <location>
        <begin position="241"/>
        <end position="260"/>
    </location>
</feature>
<keyword evidence="1" id="KW-0812">Transmembrane</keyword>
<sequence>MSLVGANMMGANLQMAILSGAEVRRASLDDADFTGALLDDAVLYDSSLRKAKLANSKGLTGRALAGTDLTGATLPEQLDQFPLVSTATDIAAQTQKLALLIVAACFYCWLTVGSTSDASLVLNSGTAKLPAVGVDIATTTFFLVAPGLLLSLHVYLHLHLQRLWECLAWLPARFPDGQRLDRRAFSWLLADVIRSETPQLRKSEVAFDRSGQSLSKLLIWWLVPLTIAVLLQRSLPSQHVGLLTSQTAILSFAAVFTWHCRRLMRRTLRRRTEVGTESWRSLRGILASFGVTVFLTTGMLWWGSLAFSTLEASRPYIEYSGPEGYMYASRRGSSSKASPGLPAKIASYSLAFSQSRLNADLSGSNLTVLPDKWSGEEPKDFTRIVGQSLTNRYLLGLNLKNSTLIKADFSGSDLAGSDFSGADLRMMKFGVATENVEGWGVILGAREIALGYRRREAITFGGIINANFSNADLRFASLWPFSLSGSEFLRADLRYASISSQRGPNSFVGADLRNASLSGTDWARTLFYGARLEGTDLSGVQDLNPKSIAFVVVDSRTRLPKGIEPFELLSGPLGAFQATSLRIALNDCIEEEKDTLNLPGLAESQMEKCLKVAREWMSLNKEQTHR</sequence>
<proteinExistence type="predicted"/>
<gene>
    <name evidence="2" type="ORF">GCM10009107_30230</name>
</gene>
<evidence type="ECO:0000313" key="2">
    <source>
        <dbReference type="EMBL" id="GAA0754100.1"/>
    </source>
</evidence>
<dbReference type="PANTHER" id="PTHR14136">
    <property type="entry name" value="BTB_POZ DOMAIN-CONTAINING PROTEIN KCTD9"/>
    <property type="match status" value="1"/>
</dbReference>
<feature type="transmembrane region" description="Helical" evidence="1">
    <location>
        <begin position="217"/>
        <end position="235"/>
    </location>
</feature>
<protein>
    <recommendedName>
        <fullName evidence="4">Pentapeptide repeat-containing protein</fullName>
    </recommendedName>
</protein>
<keyword evidence="1" id="KW-1133">Transmembrane helix</keyword>
<dbReference type="InterPro" id="IPR051082">
    <property type="entry name" value="Pentapeptide-BTB/POZ_domain"/>
</dbReference>
<keyword evidence="3" id="KW-1185">Reference proteome</keyword>
<name>A0ABN1K414_9BURK</name>
<dbReference type="SUPFAM" id="SSF141571">
    <property type="entry name" value="Pentapeptide repeat-like"/>
    <property type="match status" value="2"/>
</dbReference>
<organism evidence="2 3">
    <name type="scientific">Ideonella azotifigens</name>
    <dbReference type="NCBI Taxonomy" id="513160"/>
    <lineage>
        <taxon>Bacteria</taxon>
        <taxon>Pseudomonadati</taxon>
        <taxon>Pseudomonadota</taxon>
        <taxon>Betaproteobacteria</taxon>
        <taxon>Burkholderiales</taxon>
        <taxon>Sphaerotilaceae</taxon>
        <taxon>Ideonella</taxon>
    </lineage>
</organism>
<evidence type="ECO:0000256" key="1">
    <source>
        <dbReference type="SAM" id="Phobius"/>
    </source>
</evidence>
<dbReference type="EMBL" id="BAAAEW010000019">
    <property type="protein sequence ID" value="GAA0754100.1"/>
    <property type="molecule type" value="Genomic_DNA"/>
</dbReference>
<accession>A0ABN1K414</accession>
<feature type="transmembrane region" description="Helical" evidence="1">
    <location>
        <begin position="281"/>
        <end position="302"/>
    </location>
</feature>
<evidence type="ECO:0008006" key="4">
    <source>
        <dbReference type="Google" id="ProtNLM"/>
    </source>
</evidence>
<comment type="caution">
    <text evidence="2">The sequence shown here is derived from an EMBL/GenBank/DDBJ whole genome shotgun (WGS) entry which is preliminary data.</text>
</comment>